<organism evidence="9 10">
    <name type="scientific">Desulfuribacillus stibiiarsenatis</name>
    <dbReference type="NCBI Taxonomy" id="1390249"/>
    <lineage>
        <taxon>Bacteria</taxon>
        <taxon>Bacillati</taxon>
        <taxon>Bacillota</taxon>
        <taxon>Desulfuribacillia</taxon>
        <taxon>Desulfuribacillales</taxon>
        <taxon>Desulfuribacillaceae</taxon>
        <taxon>Desulfuribacillus</taxon>
    </lineage>
</organism>
<keyword evidence="10" id="KW-1185">Reference proteome</keyword>
<comment type="similarity">
    <text evidence="1">Belongs to the SIMIBI class G3E GTPase family. HypB/HupM subfamily.</text>
</comment>
<dbReference type="AlphaFoldDB" id="A0A1E5L378"/>
<evidence type="ECO:0000256" key="7">
    <source>
        <dbReference type="ARBA" id="ARBA00023134"/>
    </source>
</evidence>
<dbReference type="GO" id="GO:0008270">
    <property type="term" value="F:zinc ion binding"/>
    <property type="evidence" value="ECO:0007669"/>
    <property type="project" value="TreeGrafter"/>
</dbReference>
<dbReference type="GO" id="GO:0016151">
    <property type="term" value="F:nickel cation binding"/>
    <property type="evidence" value="ECO:0007669"/>
    <property type="project" value="InterPro"/>
</dbReference>
<evidence type="ECO:0000256" key="5">
    <source>
        <dbReference type="ARBA" id="ARBA00022801"/>
    </source>
</evidence>
<dbReference type="PANTHER" id="PTHR30134">
    <property type="entry name" value="HYDROGENASE PROTEIN ASSEMBLY PROTEIN, NICKEL CHAPERONE"/>
    <property type="match status" value="1"/>
</dbReference>
<evidence type="ECO:0000256" key="4">
    <source>
        <dbReference type="ARBA" id="ARBA00022741"/>
    </source>
</evidence>
<reference evidence="9 10" key="1">
    <citation type="submission" date="2016-09" db="EMBL/GenBank/DDBJ databases">
        <title>Desulfuribacillus arsenicus sp. nov., an obligately anaerobic, dissimilatory arsenic- and antimonate-reducing bacterium isolated from anoxic sediments.</title>
        <authorList>
            <person name="Abin C.A."/>
            <person name="Hollibaugh J.T."/>
        </authorList>
    </citation>
    <scope>NUCLEOTIDE SEQUENCE [LARGE SCALE GENOMIC DNA]</scope>
    <source>
        <strain evidence="9 10">MLFW-2</strain>
    </source>
</reference>
<comment type="caution">
    <text evidence="9">The sequence shown here is derived from an EMBL/GenBank/DDBJ whole genome shotgun (WGS) entry which is preliminary data.</text>
</comment>
<protein>
    <submittedName>
        <fullName evidence="9">Hydrogenase accessory protein HypB</fullName>
    </submittedName>
</protein>
<dbReference type="GO" id="GO:0051604">
    <property type="term" value="P:protein maturation"/>
    <property type="evidence" value="ECO:0007669"/>
    <property type="project" value="InterPro"/>
</dbReference>
<name>A0A1E5L378_9FIRM</name>
<evidence type="ECO:0000259" key="8">
    <source>
        <dbReference type="Pfam" id="PF02492"/>
    </source>
</evidence>
<accession>A0A1E5L378</accession>
<dbReference type="InterPro" id="IPR027417">
    <property type="entry name" value="P-loop_NTPase"/>
</dbReference>
<dbReference type="Pfam" id="PF02492">
    <property type="entry name" value="cobW"/>
    <property type="match status" value="1"/>
</dbReference>
<dbReference type="CDD" id="cd05390">
    <property type="entry name" value="HypB"/>
    <property type="match status" value="1"/>
</dbReference>
<dbReference type="Proteomes" id="UP000095255">
    <property type="component" value="Unassembled WGS sequence"/>
</dbReference>
<dbReference type="Gene3D" id="3.40.50.300">
    <property type="entry name" value="P-loop containing nucleotide triphosphate hydrolases"/>
    <property type="match status" value="1"/>
</dbReference>
<dbReference type="STRING" id="1390249.BHU72_11225"/>
<keyword evidence="3" id="KW-0479">Metal-binding</keyword>
<evidence type="ECO:0000256" key="6">
    <source>
        <dbReference type="ARBA" id="ARBA00022833"/>
    </source>
</evidence>
<dbReference type="RefSeq" id="WP_069703372.1">
    <property type="nucleotide sequence ID" value="NZ_MJAT01000039.1"/>
</dbReference>
<proteinExistence type="inferred from homology"/>
<feature type="domain" description="CobW/HypB/UreG nucleotide-binding" evidence="8">
    <location>
        <begin position="34"/>
        <end position="193"/>
    </location>
</feature>
<keyword evidence="4" id="KW-0547">Nucleotide-binding</keyword>
<dbReference type="SUPFAM" id="SSF52540">
    <property type="entry name" value="P-loop containing nucleoside triphosphate hydrolases"/>
    <property type="match status" value="1"/>
</dbReference>
<evidence type="ECO:0000313" key="10">
    <source>
        <dbReference type="Proteomes" id="UP000095255"/>
    </source>
</evidence>
<dbReference type="PIRSF" id="PIRSF005624">
    <property type="entry name" value="Ni-bind_GTPase"/>
    <property type="match status" value="1"/>
</dbReference>
<dbReference type="PANTHER" id="PTHR30134:SF2">
    <property type="entry name" value="HYDROGENASE MATURATION FACTOR HYPB"/>
    <property type="match status" value="1"/>
</dbReference>
<evidence type="ECO:0000256" key="2">
    <source>
        <dbReference type="ARBA" id="ARBA00022596"/>
    </source>
</evidence>
<dbReference type="EMBL" id="MJAT01000039">
    <property type="protein sequence ID" value="OEH84389.1"/>
    <property type="molecule type" value="Genomic_DNA"/>
</dbReference>
<evidence type="ECO:0000256" key="3">
    <source>
        <dbReference type="ARBA" id="ARBA00022723"/>
    </source>
</evidence>
<keyword evidence="6" id="KW-0862">Zinc</keyword>
<dbReference type="GO" id="GO:0003924">
    <property type="term" value="F:GTPase activity"/>
    <property type="evidence" value="ECO:0007669"/>
    <property type="project" value="InterPro"/>
</dbReference>
<keyword evidence="2" id="KW-0533">Nickel</keyword>
<sequence length="217" mass="24236">MTVKIDVKQSPMEKNNEQAALNRELLNQKGIFAINLMSSPGSGKTTLLEKLADMLGKELNIGIIEGDLATERDADRIRAKGIQCIQINTNGGCHMDSHMIRKVLDQFDLDQMDLLIIENVGNLVCPSSWDLGEHKKVVVLSVTEGADKVAKYPTMFRKADAVIVNKVDLIPYIKFDMQVVIDDLQAIRPNIELFQVSASTGENMEEWCAWLKGHLLK</sequence>
<dbReference type="InterPro" id="IPR004392">
    <property type="entry name" value="Hyd_mat_HypB"/>
</dbReference>
<dbReference type="InterPro" id="IPR003495">
    <property type="entry name" value="CobW/HypB/UreG_nucleotide-bd"/>
</dbReference>
<dbReference type="GO" id="GO:0005525">
    <property type="term" value="F:GTP binding"/>
    <property type="evidence" value="ECO:0007669"/>
    <property type="project" value="UniProtKB-KW"/>
</dbReference>
<gene>
    <name evidence="9" type="ORF">BHU72_11225</name>
</gene>
<dbReference type="NCBIfam" id="TIGR00073">
    <property type="entry name" value="hypB"/>
    <property type="match status" value="1"/>
</dbReference>
<keyword evidence="5" id="KW-0378">Hydrolase</keyword>
<keyword evidence="7" id="KW-0342">GTP-binding</keyword>
<evidence type="ECO:0000313" key="9">
    <source>
        <dbReference type="EMBL" id="OEH84389.1"/>
    </source>
</evidence>
<evidence type="ECO:0000256" key="1">
    <source>
        <dbReference type="ARBA" id="ARBA00006211"/>
    </source>
</evidence>